<evidence type="ECO:0008006" key="3">
    <source>
        <dbReference type="Google" id="ProtNLM"/>
    </source>
</evidence>
<protein>
    <recommendedName>
        <fullName evidence="3">Nucleotidyltransferase family protein</fullName>
    </recommendedName>
</protein>
<comment type="caution">
    <text evidence="1">The sequence shown here is derived from an EMBL/GenBank/DDBJ whole genome shotgun (WGS) entry which is preliminary data.</text>
</comment>
<dbReference type="EMBL" id="LJUJ01000006">
    <property type="protein sequence ID" value="KPK64051.1"/>
    <property type="molecule type" value="Genomic_DNA"/>
</dbReference>
<reference evidence="1 2" key="1">
    <citation type="journal article" date="2015" name="Microbiome">
        <title>Genomic resolution of linkages in carbon, nitrogen, and sulfur cycling among widespread estuary sediment bacteria.</title>
        <authorList>
            <person name="Baker B.J."/>
            <person name="Lazar C.S."/>
            <person name="Teske A.P."/>
            <person name="Dick G.J."/>
        </authorList>
    </citation>
    <scope>NUCLEOTIDE SEQUENCE [LARGE SCALE GENOMIC DNA]</scope>
    <source>
        <strain evidence="1">SM23_42</strain>
    </source>
</reference>
<organism evidence="1 2">
    <name type="scientific">candidate division WOR_3 bacterium SM23_42</name>
    <dbReference type="NCBI Taxonomy" id="1703779"/>
    <lineage>
        <taxon>Bacteria</taxon>
        <taxon>Bacteria division WOR-3</taxon>
    </lineage>
</organism>
<evidence type="ECO:0000313" key="1">
    <source>
        <dbReference type="EMBL" id="KPK64051.1"/>
    </source>
</evidence>
<name>A0A0S8FTJ3_UNCW3</name>
<gene>
    <name evidence="1" type="ORF">AMJ83_04345</name>
</gene>
<dbReference type="STRING" id="1703779.AMJ83_04345"/>
<proteinExistence type="predicted"/>
<evidence type="ECO:0000313" key="2">
    <source>
        <dbReference type="Proteomes" id="UP000051373"/>
    </source>
</evidence>
<accession>A0A0S8FTJ3</accession>
<dbReference type="AlphaFoldDB" id="A0A0S8FTJ3"/>
<sequence length="244" mass="28660">MNPKWLDFVDERRRFSLLQILGEISRLQKKLLPDFIIIGALPLLMHDYLRYTALWDVDLLFRSEAKLKEFVNSSKSENLKIVDYDDELMVSAHITSFHSAWAFAKTWFNVDYILCDYLFRFYTEDITNLMSYEQPMKLHETDFEISLYLAHPWDIIVSKIVSPRTERDISLGVDTSIDVRHIYAVYNKEKNNLDFWQRIITRAQFLCEERAFKARFLELLRAAPALGYDDLGISPIGQQTLGAS</sequence>
<dbReference type="Proteomes" id="UP000051373">
    <property type="component" value="Unassembled WGS sequence"/>
</dbReference>